<dbReference type="Proteomes" id="UP001152622">
    <property type="component" value="Chromosome 8"/>
</dbReference>
<organism evidence="2 3">
    <name type="scientific">Synaphobranchus kaupii</name>
    <name type="common">Kaup's arrowtooth eel</name>
    <dbReference type="NCBI Taxonomy" id="118154"/>
    <lineage>
        <taxon>Eukaryota</taxon>
        <taxon>Metazoa</taxon>
        <taxon>Chordata</taxon>
        <taxon>Craniata</taxon>
        <taxon>Vertebrata</taxon>
        <taxon>Euteleostomi</taxon>
        <taxon>Actinopterygii</taxon>
        <taxon>Neopterygii</taxon>
        <taxon>Teleostei</taxon>
        <taxon>Anguilliformes</taxon>
        <taxon>Synaphobranchidae</taxon>
        <taxon>Synaphobranchus</taxon>
    </lineage>
</organism>
<dbReference type="OrthoDB" id="8982776at2759"/>
<evidence type="ECO:0000313" key="2">
    <source>
        <dbReference type="EMBL" id="KAJ8351723.1"/>
    </source>
</evidence>
<dbReference type="EMBL" id="JAINUF010000008">
    <property type="protein sequence ID" value="KAJ8351723.1"/>
    <property type="molecule type" value="Genomic_DNA"/>
</dbReference>
<keyword evidence="3" id="KW-1185">Reference proteome</keyword>
<name>A0A9Q1F5V2_SYNKA</name>
<comment type="caution">
    <text evidence="2">The sequence shown here is derived from an EMBL/GenBank/DDBJ whole genome shotgun (WGS) entry which is preliminary data.</text>
</comment>
<evidence type="ECO:0000256" key="1">
    <source>
        <dbReference type="SAM" id="Coils"/>
    </source>
</evidence>
<sequence length="167" mass="19765">MIGLKACIEQKRKIHEDEIHTLNNKLQRMTITMQEKETTLHRKLAEEEARTAQTNEKFREYKDDIKKITKERQDYLKNELAYRDTEQRLTKERRKTADLQRRLEELNEKLAEHNQTPSCGNACEDAPQPKQFKVLNTLPRTSRRRFWGGSMVSRSISAIESPSMNTF</sequence>
<accession>A0A9Q1F5V2</accession>
<evidence type="ECO:0000313" key="3">
    <source>
        <dbReference type="Proteomes" id="UP001152622"/>
    </source>
</evidence>
<gene>
    <name evidence="2" type="ORF">SKAU_G00231990</name>
</gene>
<reference evidence="2" key="1">
    <citation type="journal article" date="2023" name="Science">
        <title>Genome structures resolve the early diversification of teleost fishes.</title>
        <authorList>
            <person name="Parey E."/>
            <person name="Louis A."/>
            <person name="Montfort J."/>
            <person name="Bouchez O."/>
            <person name="Roques C."/>
            <person name="Iampietro C."/>
            <person name="Lluch J."/>
            <person name="Castinel A."/>
            <person name="Donnadieu C."/>
            <person name="Desvignes T."/>
            <person name="Floi Bucao C."/>
            <person name="Jouanno E."/>
            <person name="Wen M."/>
            <person name="Mejri S."/>
            <person name="Dirks R."/>
            <person name="Jansen H."/>
            <person name="Henkel C."/>
            <person name="Chen W.J."/>
            <person name="Zahm M."/>
            <person name="Cabau C."/>
            <person name="Klopp C."/>
            <person name="Thompson A.W."/>
            <person name="Robinson-Rechavi M."/>
            <person name="Braasch I."/>
            <person name="Lecointre G."/>
            <person name="Bobe J."/>
            <person name="Postlethwait J.H."/>
            <person name="Berthelot C."/>
            <person name="Roest Crollius H."/>
            <person name="Guiguen Y."/>
        </authorList>
    </citation>
    <scope>NUCLEOTIDE SEQUENCE</scope>
    <source>
        <strain evidence="2">WJC10195</strain>
    </source>
</reference>
<protein>
    <submittedName>
        <fullName evidence="2">Uncharacterized protein</fullName>
    </submittedName>
</protein>
<proteinExistence type="predicted"/>
<keyword evidence="1" id="KW-0175">Coiled coil</keyword>
<feature type="coiled-coil region" evidence="1">
    <location>
        <begin position="5"/>
        <end position="116"/>
    </location>
</feature>
<dbReference type="AlphaFoldDB" id="A0A9Q1F5V2"/>